<dbReference type="Gene3D" id="1.10.260.40">
    <property type="entry name" value="lambda repressor-like DNA-binding domains"/>
    <property type="match status" value="1"/>
</dbReference>
<keyword evidence="2" id="KW-0472">Membrane</keyword>
<evidence type="ECO:0000313" key="3">
    <source>
        <dbReference type="EMBL" id="APD50092.1"/>
    </source>
</evidence>
<dbReference type="Proteomes" id="UP000182459">
    <property type="component" value="Chromosome"/>
</dbReference>
<sequence length="231" mass="25843">MHSFQSFLKSVRDSRELKRETIADAINLSVETIQLIEEADNDELLLNSSSVLKNQIRRYCEYLEIPEKKIVSILNKIDILYYKKSRYGKLKFFDYINRFAILIITVTIIVLVIQHIRNNIDTVTPENSKAAIIYTPINYDIDNPEQQQPSVASSNTNNLKASDDTNLIDDTTSSKASQLTAATAINAPAIDTSAVASKTLVAHPPTIANINNVVIDDKTNETDETAPQQSE</sequence>
<feature type="transmembrane region" description="Helical" evidence="2">
    <location>
        <begin position="95"/>
        <end position="116"/>
    </location>
</feature>
<dbReference type="EMBL" id="CP018093">
    <property type="protein sequence ID" value="APD50092.1"/>
    <property type="molecule type" value="Genomic_DNA"/>
</dbReference>
<dbReference type="RefSeq" id="WP_066044874.1">
    <property type="nucleotide sequence ID" value="NZ_CP018093.1"/>
</dbReference>
<accession>A0AAC9J6F7</accession>
<dbReference type="InterPro" id="IPR010982">
    <property type="entry name" value="Lambda_DNA-bd_dom_sf"/>
</dbReference>
<protein>
    <submittedName>
        <fullName evidence="3">DNA-binding protein</fullName>
    </submittedName>
</protein>
<dbReference type="AlphaFoldDB" id="A0AAC9J6F7"/>
<keyword evidence="4" id="KW-1185">Reference proteome</keyword>
<gene>
    <name evidence="3" type="ORF">FSC454_02515</name>
</gene>
<organism evidence="3 4">
    <name type="scientific">Francisella hispaniensis FSC454</name>
    <dbReference type="NCBI Taxonomy" id="1088883"/>
    <lineage>
        <taxon>Bacteria</taxon>
        <taxon>Pseudomonadati</taxon>
        <taxon>Pseudomonadota</taxon>
        <taxon>Gammaproteobacteria</taxon>
        <taxon>Thiotrichales</taxon>
        <taxon>Francisellaceae</taxon>
        <taxon>Francisella</taxon>
    </lineage>
</organism>
<keyword evidence="2" id="KW-1133">Transmembrane helix</keyword>
<proteinExistence type="predicted"/>
<reference evidence="3 4" key="1">
    <citation type="submission" date="2016-11" db="EMBL/GenBank/DDBJ databases">
        <authorList>
            <person name="Hagglund E."/>
            <person name="Bystrom M."/>
            <person name="Naslund J."/>
            <person name="Stenberg P."/>
            <person name="Sjodin A."/>
        </authorList>
    </citation>
    <scope>NUCLEOTIDE SEQUENCE [LARGE SCALE GENOMIC DNA]</scope>
    <source>
        <strain evidence="3 4">CCUG 58020</strain>
    </source>
</reference>
<evidence type="ECO:0000256" key="2">
    <source>
        <dbReference type="SAM" id="Phobius"/>
    </source>
</evidence>
<evidence type="ECO:0000313" key="4">
    <source>
        <dbReference type="Proteomes" id="UP000182459"/>
    </source>
</evidence>
<dbReference type="GO" id="GO:0003677">
    <property type="term" value="F:DNA binding"/>
    <property type="evidence" value="ECO:0007669"/>
    <property type="project" value="UniProtKB-KW"/>
</dbReference>
<keyword evidence="3" id="KW-0238">DNA-binding</keyword>
<feature type="region of interest" description="Disordered" evidence="1">
    <location>
        <begin position="144"/>
        <end position="167"/>
    </location>
</feature>
<dbReference type="KEGG" id="fhi:FSC454_02515"/>
<keyword evidence="2" id="KW-0812">Transmembrane</keyword>
<name>A0AAC9J6F7_9GAMM</name>
<dbReference type="Pfam" id="PF13413">
    <property type="entry name" value="HTH_25"/>
    <property type="match status" value="1"/>
</dbReference>
<evidence type="ECO:0000256" key="1">
    <source>
        <dbReference type="SAM" id="MobiDB-lite"/>
    </source>
</evidence>